<dbReference type="AlphaFoldDB" id="A0A6J4PWS4"/>
<evidence type="ECO:0000256" key="2">
    <source>
        <dbReference type="SAM" id="Phobius"/>
    </source>
</evidence>
<dbReference type="EMBL" id="CADCUY010000490">
    <property type="protein sequence ID" value="CAA9427897.1"/>
    <property type="molecule type" value="Genomic_DNA"/>
</dbReference>
<dbReference type="Gene3D" id="3.40.50.300">
    <property type="entry name" value="P-loop containing nucleotide triphosphate hydrolases"/>
    <property type="match status" value="1"/>
</dbReference>
<feature type="compositionally biased region" description="Pro residues" evidence="1">
    <location>
        <begin position="473"/>
        <end position="485"/>
    </location>
</feature>
<reference evidence="3" key="1">
    <citation type="submission" date="2020-02" db="EMBL/GenBank/DDBJ databases">
        <authorList>
            <person name="Meier V. D."/>
        </authorList>
    </citation>
    <scope>NUCLEOTIDE SEQUENCE</scope>
    <source>
        <strain evidence="3">AVDCRST_MAG35</strain>
    </source>
</reference>
<dbReference type="PANTHER" id="PTHR32309">
    <property type="entry name" value="TYROSINE-PROTEIN KINASE"/>
    <property type="match status" value="1"/>
</dbReference>
<name>A0A6J4PWS4_9ACTN</name>
<dbReference type="InterPro" id="IPR027417">
    <property type="entry name" value="P-loop_NTPase"/>
</dbReference>
<evidence type="ECO:0000256" key="1">
    <source>
        <dbReference type="SAM" id="MobiDB-lite"/>
    </source>
</evidence>
<gene>
    <name evidence="3" type="ORF">AVDCRST_MAG35-2408</name>
</gene>
<keyword evidence="2" id="KW-0812">Transmembrane</keyword>
<dbReference type="GO" id="GO:0005886">
    <property type="term" value="C:plasma membrane"/>
    <property type="evidence" value="ECO:0007669"/>
    <property type="project" value="TreeGrafter"/>
</dbReference>
<protein>
    <recommendedName>
        <fullName evidence="4">Polysaccharide chain length determinant N-terminal domain-containing protein</fullName>
    </recommendedName>
</protein>
<sequence>MEHSAQAPGDPRRTVVLSTVAKALPVIVGVTAIFGAGGILLSRELPVEYTATSRVVLSETSAFDPLDTGSRGQPTRFISNQLEVLQSAAVLDEAAVLLPDEVDPADAAALRGSIDLAALADTDVITITATAPTGEQAAARANAVAAAYPVYVTRVVAEAAAAATAAAVANVDLVAQISLRASVYGDGVASLENATVPSGPSAPRPLLNGFLLAALGALVSTGLVIWRRGQPLADRGVLVESVGAPVLGVVPVPLARLGRRRPPLPRAHDFSMSLVALGYVVSETSGVLMVTGIRSDSGSPTVALGLAAAAAEQHHRVVVVEAEARAGELLRHLGQRTPPLPLGALADPAVPEHRVVAELEELRPVRGEGSVHLASLVGRDGTGGDGAQAVRGGLQRLVDSFDMVVLHVGPIAVDPMAFALLRESALLVAVVDERARTADLLALRDKLDLAGATSDGLVLARPSSGRRRRAPRTPAPLAPPDPSPEPEPDGHRPVEREVVTDRPPVTTAR</sequence>
<proteinExistence type="predicted"/>
<evidence type="ECO:0008006" key="4">
    <source>
        <dbReference type="Google" id="ProtNLM"/>
    </source>
</evidence>
<dbReference type="PANTHER" id="PTHR32309:SF13">
    <property type="entry name" value="FERRIC ENTEROBACTIN TRANSPORT PROTEIN FEPE"/>
    <property type="match status" value="1"/>
</dbReference>
<accession>A0A6J4PWS4</accession>
<dbReference type="InterPro" id="IPR050445">
    <property type="entry name" value="Bact_polysacc_biosynth/exp"/>
</dbReference>
<keyword evidence="2" id="KW-0472">Membrane</keyword>
<organism evidence="3">
    <name type="scientific">uncultured Quadrisphaera sp</name>
    <dbReference type="NCBI Taxonomy" id="904978"/>
    <lineage>
        <taxon>Bacteria</taxon>
        <taxon>Bacillati</taxon>
        <taxon>Actinomycetota</taxon>
        <taxon>Actinomycetes</taxon>
        <taxon>Kineosporiales</taxon>
        <taxon>Kineosporiaceae</taxon>
        <taxon>Quadrisphaera</taxon>
        <taxon>environmental samples</taxon>
    </lineage>
</organism>
<keyword evidence="2" id="KW-1133">Transmembrane helix</keyword>
<feature type="compositionally biased region" description="Basic and acidic residues" evidence="1">
    <location>
        <begin position="488"/>
        <end position="500"/>
    </location>
</feature>
<dbReference type="SUPFAM" id="SSF52540">
    <property type="entry name" value="P-loop containing nucleoside triphosphate hydrolases"/>
    <property type="match status" value="1"/>
</dbReference>
<feature type="region of interest" description="Disordered" evidence="1">
    <location>
        <begin position="460"/>
        <end position="509"/>
    </location>
</feature>
<evidence type="ECO:0000313" key="3">
    <source>
        <dbReference type="EMBL" id="CAA9427897.1"/>
    </source>
</evidence>
<dbReference type="GO" id="GO:0004713">
    <property type="term" value="F:protein tyrosine kinase activity"/>
    <property type="evidence" value="ECO:0007669"/>
    <property type="project" value="TreeGrafter"/>
</dbReference>
<feature type="transmembrane region" description="Helical" evidence="2">
    <location>
        <begin position="20"/>
        <end position="41"/>
    </location>
</feature>